<name>A0A0G2G2N3_PHACM</name>
<proteinExistence type="predicted"/>
<keyword evidence="6" id="KW-1185">Reference proteome</keyword>
<feature type="compositionally biased region" description="Polar residues" evidence="3">
    <location>
        <begin position="393"/>
        <end position="407"/>
    </location>
</feature>
<keyword evidence="1 2" id="KW-0238">DNA-binding</keyword>
<dbReference type="GO" id="GO:0051321">
    <property type="term" value="P:meiotic cell cycle"/>
    <property type="evidence" value="ECO:0007669"/>
    <property type="project" value="TreeGrafter"/>
</dbReference>
<dbReference type="GO" id="GO:0003700">
    <property type="term" value="F:DNA-binding transcription factor activity"/>
    <property type="evidence" value="ECO:0007669"/>
    <property type="project" value="UniProtKB-UniRule"/>
</dbReference>
<feature type="region of interest" description="Disordered" evidence="3">
    <location>
        <begin position="266"/>
        <end position="302"/>
    </location>
</feature>
<evidence type="ECO:0000313" key="5">
    <source>
        <dbReference type="EMBL" id="KKY18143.1"/>
    </source>
</evidence>
<organism evidence="5 6">
    <name type="scientific">Phaeomoniella chlamydospora</name>
    <name type="common">Phaeoacremonium chlamydosporum</name>
    <dbReference type="NCBI Taxonomy" id="158046"/>
    <lineage>
        <taxon>Eukaryota</taxon>
        <taxon>Fungi</taxon>
        <taxon>Dikarya</taxon>
        <taxon>Ascomycota</taxon>
        <taxon>Pezizomycotina</taxon>
        <taxon>Eurotiomycetes</taxon>
        <taxon>Chaetothyriomycetidae</taxon>
        <taxon>Phaeomoniellales</taxon>
        <taxon>Phaeomoniellaceae</taxon>
        <taxon>Phaeomoniella</taxon>
    </lineage>
</organism>
<feature type="domain" description="NDT80" evidence="4">
    <location>
        <begin position="1"/>
        <end position="189"/>
    </location>
</feature>
<sequence>MHGMFFLAESPFTSNSPDQPPPPPELTCYRRNLFQITGTITLPRTLRYIMTDQGDRIPILAQELTISATESVEGNPVKIISVPWKTPAGGGTATAEEKVEKEPPSIPLDTMAGQDLDADYAAFPVTWKRLQFRIATANNGRRKELQQHFVIRLKVVAILSTGAKVSIAESQSGAIIVRGRSPRNFQSRKDFPLSNSASSRKAMHPPMSRTSTGDSAAQPPAKQAKTSPDPNEGPPMIFHFDGKQIPQSSPELSEWNVVAQDTKPAMASTPLTTPTYPVSHVQQSRSQSVPGPWPTGTDLSSPGMPIANPSVAAAMNVSAPINLSFSDDESSPGSITAFPRAPSNPPTSNPSPQFSKPRTKTSASPTSAPTSAPTSTPQLSEPPKQRPRLLSHAPSSTVVPSLNSTSPMKIPLTSPILARSMQQPLGFSTSPEEIMKNGSADHLYEYVPLGLEDWMPPVDAVYRPHIVHHTGPQPLDPKGLAAGRFRSKRYFSEDG</sequence>
<gene>
    <name evidence="5" type="ORF">UCRPC4_g05093</name>
</gene>
<dbReference type="PANTHER" id="PTHR35144:SF1">
    <property type="entry name" value="PROTEIN PACG"/>
    <property type="match status" value="1"/>
</dbReference>
<comment type="caution">
    <text evidence="5">The sequence shown here is derived from an EMBL/GenBank/DDBJ whole genome shotgun (WGS) entry which is preliminary data.</text>
</comment>
<dbReference type="InterPro" id="IPR052605">
    <property type="entry name" value="Fungal_trans_regulator"/>
</dbReference>
<dbReference type="AlphaFoldDB" id="A0A0G2G2N3"/>
<dbReference type="GO" id="GO:0000228">
    <property type="term" value="C:nuclear chromosome"/>
    <property type="evidence" value="ECO:0007669"/>
    <property type="project" value="TreeGrafter"/>
</dbReference>
<dbReference type="EMBL" id="LCWF01000130">
    <property type="protein sequence ID" value="KKY18143.1"/>
    <property type="molecule type" value="Genomic_DNA"/>
</dbReference>
<dbReference type="GO" id="GO:0003677">
    <property type="term" value="F:DNA binding"/>
    <property type="evidence" value="ECO:0007669"/>
    <property type="project" value="UniProtKB-KW"/>
</dbReference>
<accession>A0A0G2G2N3</accession>
<dbReference type="Gene3D" id="2.60.40.1390">
    <property type="entry name" value="NDT80 DNA-binding domain"/>
    <property type="match status" value="1"/>
</dbReference>
<dbReference type="GO" id="GO:0045944">
    <property type="term" value="P:positive regulation of transcription by RNA polymerase II"/>
    <property type="evidence" value="ECO:0007669"/>
    <property type="project" value="TreeGrafter"/>
</dbReference>
<dbReference type="PROSITE" id="PS51517">
    <property type="entry name" value="NDT80"/>
    <property type="match status" value="1"/>
</dbReference>
<reference evidence="5 6" key="1">
    <citation type="submission" date="2015-05" db="EMBL/GenBank/DDBJ databases">
        <title>Distinctive expansion of gene families associated with plant cell wall degradation and secondary metabolism in the genomes of grapevine trunk pathogens.</title>
        <authorList>
            <person name="Lawrence D.P."/>
            <person name="Travadon R."/>
            <person name="Rolshausen P.E."/>
            <person name="Baumgartner K."/>
        </authorList>
    </citation>
    <scope>NUCLEOTIDE SEQUENCE [LARGE SCALE GENOMIC DNA]</scope>
    <source>
        <strain evidence="5">UCRPC4</strain>
    </source>
</reference>
<protein>
    <submittedName>
        <fullName evidence="5">Putative transcriptional regulator vib-1</fullName>
    </submittedName>
</protein>
<evidence type="ECO:0000256" key="2">
    <source>
        <dbReference type="PROSITE-ProRule" id="PRU00850"/>
    </source>
</evidence>
<feature type="compositionally biased region" description="Low complexity" evidence="3">
    <location>
        <begin position="350"/>
        <end position="377"/>
    </location>
</feature>
<evidence type="ECO:0000259" key="4">
    <source>
        <dbReference type="PROSITE" id="PS51517"/>
    </source>
</evidence>
<dbReference type="PANTHER" id="PTHR35144">
    <property type="entry name" value="MEIOSIS-SPECIFIC TRANSCRIPTION FACTOR NDT80"/>
    <property type="match status" value="1"/>
</dbReference>
<reference evidence="5 6" key="2">
    <citation type="submission" date="2015-05" db="EMBL/GenBank/DDBJ databases">
        <authorList>
            <person name="Morales-Cruz A."/>
            <person name="Amrine K.C."/>
            <person name="Cantu D."/>
        </authorList>
    </citation>
    <scope>NUCLEOTIDE SEQUENCE [LARGE SCALE GENOMIC DNA]</scope>
    <source>
        <strain evidence="5">UCRPC4</strain>
    </source>
</reference>
<feature type="region of interest" description="Disordered" evidence="3">
    <location>
        <begin position="179"/>
        <end position="238"/>
    </location>
</feature>
<evidence type="ECO:0000256" key="3">
    <source>
        <dbReference type="SAM" id="MobiDB-lite"/>
    </source>
</evidence>
<evidence type="ECO:0000313" key="6">
    <source>
        <dbReference type="Proteomes" id="UP000053317"/>
    </source>
</evidence>
<dbReference type="InterPro" id="IPR024061">
    <property type="entry name" value="NDT80_DNA-bd_dom"/>
</dbReference>
<dbReference type="InterPro" id="IPR037141">
    <property type="entry name" value="NDT80_DNA-bd_dom_sf"/>
</dbReference>
<dbReference type="SUPFAM" id="SSF49417">
    <property type="entry name" value="p53-like transcription factors"/>
    <property type="match status" value="1"/>
</dbReference>
<dbReference type="Pfam" id="PF05224">
    <property type="entry name" value="NDT80_PhoG"/>
    <property type="match status" value="1"/>
</dbReference>
<dbReference type="OrthoDB" id="4117572at2759"/>
<evidence type="ECO:0000256" key="1">
    <source>
        <dbReference type="ARBA" id="ARBA00023125"/>
    </source>
</evidence>
<dbReference type="Proteomes" id="UP000053317">
    <property type="component" value="Unassembled WGS sequence"/>
</dbReference>
<feature type="DNA-binding region" description="NDT80" evidence="2">
    <location>
        <begin position="1"/>
        <end position="189"/>
    </location>
</feature>
<feature type="compositionally biased region" description="Low complexity" evidence="3">
    <location>
        <begin position="278"/>
        <end position="289"/>
    </location>
</feature>
<dbReference type="FunFam" id="2.60.40.1390:FF:000007">
    <property type="entry name" value="p53-like transcription factor"/>
    <property type="match status" value="1"/>
</dbReference>
<feature type="region of interest" description="Disordered" evidence="3">
    <location>
        <begin position="324"/>
        <end position="408"/>
    </location>
</feature>
<dbReference type="InterPro" id="IPR008967">
    <property type="entry name" value="p53-like_TF_DNA-bd_sf"/>
</dbReference>